<gene>
    <name evidence="2" type="ORF">ACFPIE_04475</name>
</gene>
<dbReference type="SUPFAM" id="SSF52799">
    <property type="entry name" value="(Phosphotyrosine protein) phosphatases II"/>
    <property type="match status" value="1"/>
</dbReference>
<dbReference type="Pfam" id="PF22741">
    <property type="entry name" value="PTP-NADK"/>
    <property type="match status" value="1"/>
</dbReference>
<evidence type="ECO:0000313" key="2">
    <source>
        <dbReference type="EMBL" id="MFC5343157.1"/>
    </source>
</evidence>
<keyword evidence="3" id="KW-1185">Reference proteome</keyword>
<dbReference type="RefSeq" id="WP_374039148.1">
    <property type="nucleotide sequence ID" value="NZ_CP169082.1"/>
</dbReference>
<dbReference type="InterPro" id="IPR055214">
    <property type="entry name" value="PTP-NADK"/>
</dbReference>
<organism evidence="2 3">
    <name type="scientific">Brevundimonas staleyi</name>
    <dbReference type="NCBI Taxonomy" id="74326"/>
    <lineage>
        <taxon>Bacteria</taxon>
        <taxon>Pseudomonadati</taxon>
        <taxon>Pseudomonadota</taxon>
        <taxon>Alphaproteobacteria</taxon>
        <taxon>Caulobacterales</taxon>
        <taxon>Caulobacteraceae</taxon>
        <taxon>Brevundimonas</taxon>
    </lineage>
</organism>
<comment type="caution">
    <text evidence="2">The sequence shown here is derived from an EMBL/GenBank/DDBJ whole genome shotgun (WGS) entry which is preliminary data.</text>
</comment>
<accession>A0ABW0FR70</accession>
<name>A0ABW0FR70_9CAUL</name>
<evidence type="ECO:0000313" key="3">
    <source>
        <dbReference type="Proteomes" id="UP001596152"/>
    </source>
</evidence>
<sequence length="221" mass="25713">MARFDVSTEAGRRAAERDFFWKDHAFLRLAFSNAHWLGPDLVRTNQPSPRQLEGWARRGIKTVINLRGERDEGYYWLEKAACERLGLTLIDAPLDSRDPPEKSRVRRARDLFKSIEYPVLIHCKSGADRAGLMAVFYRHFHLGEPISEAMRELSKKYLHSREGLTGVLDHFLETYVNEVEPTGVGFMEWVESDAYDPEAMRKDFRANWWGALLTEKLLKRE</sequence>
<dbReference type="Gene3D" id="3.90.190.10">
    <property type="entry name" value="Protein tyrosine phosphatase superfamily"/>
    <property type="match status" value="1"/>
</dbReference>
<dbReference type="InterPro" id="IPR029021">
    <property type="entry name" value="Prot-tyrosine_phosphatase-like"/>
</dbReference>
<proteinExistence type="predicted"/>
<protein>
    <submittedName>
        <fullName evidence="2">Protein tyrosine phosphatase</fullName>
    </submittedName>
</protein>
<dbReference type="EMBL" id="JBHSLF010000009">
    <property type="protein sequence ID" value="MFC5343157.1"/>
    <property type="molecule type" value="Genomic_DNA"/>
</dbReference>
<reference evidence="3" key="1">
    <citation type="journal article" date="2019" name="Int. J. Syst. Evol. Microbiol.">
        <title>The Global Catalogue of Microorganisms (GCM) 10K type strain sequencing project: providing services to taxonomists for standard genome sequencing and annotation.</title>
        <authorList>
            <consortium name="The Broad Institute Genomics Platform"/>
            <consortium name="The Broad Institute Genome Sequencing Center for Infectious Disease"/>
            <person name="Wu L."/>
            <person name="Ma J."/>
        </authorList>
    </citation>
    <scope>NUCLEOTIDE SEQUENCE [LARGE SCALE GENOMIC DNA]</scope>
    <source>
        <strain evidence="3">JCM 12125</strain>
    </source>
</reference>
<evidence type="ECO:0000259" key="1">
    <source>
        <dbReference type="Pfam" id="PF22741"/>
    </source>
</evidence>
<dbReference type="Proteomes" id="UP001596152">
    <property type="component" value="Unassembled WGS sequence"/>
</dbReference>
<feature type="domain" description="DSP-PTPase phosphatase fused to NAD+ Kinase" evidence="1">
    <location>
        <begin position="42"/>
        <end position="150"/>
    </location>
</feature>